<name>A0A6F8Y0Z6_9ACTN</name>
<feature type="region of interest" description="Disordered" evidence="1">
    <location>
        <begin position="63"/>
        <end position="115"/>
    </location>
</feature>
<feature type="region of interest" description="Disordered" evidence="1">
    <location>
        <begin position="1"/>
        <end position="20"/>
    </location>
</feature>
<feature type="compositionally biased region" description="Low complexity" evidence="1">
    <location>
        <begin position="100"/>
        <end position="115"/>
    </location>
</feature>
<reference evidence="2 3" key="1">
    <citation type="submission" date="2020-03" db="EMBL/GenBank/DDBJ databases">
        <title>Whole genome shotgun sequence of Phytohabitans flavus NBRC 107702.</title>
        <authorList>
            <person name="Komaki H."/>
            <person name="Tamura T."/>
        </authorList>
    </citation>
    <scope>NUCLEOTIDE SEQUENCE [LARGE SCALE GENOMIC DNA]</scope>
    <source>
        <strain evidence="2 3">NBRC 107702</strain>
    </source>
</reference>
<protein>
    <submittedName>
        <fullName evidence="2">Uncharacterized protein</fullName>
    </submittedName>
</protein>
<proteinExistence type="predicted"/>
<dbReference type="Proteomes" id="UP000502508">
    <property type="component" value="Chromosome"/>
</dbReference>
<accession>A0A6F8Y0Z6</accession>
<evidence type="ECO:0000256" key="1">
    <source>
        <dbReference type="SAM" id="MobiDB-lite"/>
    </source>
</evidence>
<keyword evidence="3" id="KW-1185">Reference proteome</keyword>
<reference evidence="2 3" key="2">
    <citation type="submission" date="2020-03" db="EMBL/GenBank/DDBJ databases">
        <authorList>
            <person name="Ichikawa N."/>
            <person name="Kimura A."/>
            <person name="Kitahashi Y."/>
            <person name="Uohara A."/>
        </authorList>
    </citation>
    <scope>NUCLEOTIDE SEQUENCE [LARGE SCALE GENOMIC DNA]</scope>
    <source>
        <strain evidence="2 3">NBRC 107702</strain>
    </source>
</reference>
<sequence>MQVVELADAGDAGQGHLRVHRAGERAVAVRGEEGGDLVHHVPPAPERAAALDTAAQRTVERVRVGVGEAGQREPRQPGAPADGDTPGATAEKRPPSTSMSTSAAGPSGSQASSAW</sequence>
<evidence type="ECO:0000313" key="3">
    <source>
        <dbReference type="Proteomes" id="UP000502508"/>
    </source>
</evidence>
<dbReference type="AlphaFoldDB" id="A0A6F8Y0Z6"/>
<dbReference type="EMBL" id="AP022870">
    <property type="protein sequence ID" value="BCB79648.1"/>
    <property type="molecule type" value="Genomic_DNA"/>
</dbReference>
<evidence type="ECO:0000313" key="2">
    <source>
        <dbReference type="EMBL" id="BCB79648.1"/>
    </source>
</evidence>
<dbReference type="KEGG" id="pfla:Pflav_060580"/>
<organism evidence="2 3">
    <name type="scientific">Phytohabitans flavus</name>
    <dbReference type="NCBI Taxonomy" id="1076124"/>
    <lineage>
        <taxon>Bacteria</taxon>
        <taxon>Bacillati</taxon>
        <taxon>Actinomycetota</taxon>
        <taxon>Actinomycetes</taxon>
        <taxon>Micromonosporales</taxon>
        <taxon>Micromonosporaceae</taxon>
    </lineage>
</organism>
<gene>
    <name evidence="2" type="ORF">Pflav_060580</name>
</gene>